<dbReference type="RefSeq" id="WP_133794906.1">
    <property type="nucleotide sequence ID" value="NZ_FNDV01000010.1"/>
</dbReference>
<dbReference type="EMBL" id="FNJB01000010">
    <property type="protein sequence ID" value="SDP54799.1"/>
    <property type="molecule type" value="Genomic_DNA"/>
</dbReference>
<reference evidence="2" key="1">
    <citation type="submission" date="2016-10" db="EMBL/GenBank/DDBJ databases">
        <authorList>
            <person name="Varghese N."/>
            <person name="Submissions S."/>
        </authorList>
    </citation>
    <scope>NUCLEOTIDE SEQUENCE [LARGE SCALE GENOMIC DNA]</scope>
    <source>
        <strain evidence="2">IBRC-M 10655</strain>
    </source>
</reference>
<dbReference type="AlphaFoldDB" id="A0A1H0TLF1"/>
<sequence length="199" mass="20991">MASRYPRRRTDHRWWTGLAVFLGLVFVALVIQGLTVHKIGFGPLSIEFGERAKSGGTNGGDLNGSAPADLPFDQAKTVTGSWKTTRGKVTLEVVQVEQQDGWVRVTARVRNGAGNAVNLPLFGNFVASDDTDSGYGPRIAGLDTGWTPDVPAGQTLRGVIILDKQVPPSAKALTVSFTHVLGFGAPSGGITVSGVPVPR</sequence>
<dbReference type="STRING" id="504798.SAMN05421871_11057"/>
<proteinExistence type="predicted"/>
<dbReference type="Proteomes" id="UP000199651">
    <property type="component" value="Unassembled WGS sequence"/>
</dbReference>
<evidence type="ECO:0008006" key="3">
    <source>
        <dbReference type="Google" id="ProtNLM"/>
    </source>
</evidence>
<protein>
    <recommendedName>
        <fullName evidence="3">DUF4352 domain-containing protein</fullName>
    </recommendedName>
</protein>
<evidence type="ECO:0000313" key="2">
    <source>
        <dbReference type="Proteomes" id="UP000199651"/>
    </source>
</evidence>
<organism evidence="1 2">
    <name type="scientific">Actinokineospora alba</name>
    <dbReference type="NCBI Taxonomy" id="504798"/>
    <lineage>
        <taxon>Bacteria</taxon>
        <taxon>Bacillati</taxon>
        <taxon>Actinomycetota</taxon>
        <taxon>Actinomycetes</taxon>
        <taxon>Pseudonocardiales</taxon>
        <taxon>Pseudonocardiaceae</taxon>
        <taxon>Actinokineospora</taxon>
    </lineage>
</organism>
<evidence type="ECO:0000313" key="1">
    <source>
        <dbReference type="EMBL" id="SDP54799.1"/>
    </source>
</evidence>
<gene>
    <name evidence="1" type="ORF">SAMN05192558_11057</name>
</gene>
<accession>A0A1H0TLF1</accession>
<name>A0A1H0TLF1_9PSEU</name>
<keyword evidence="2" id="KW-1185">Reference proteome</keyword>